<dbReference type="RefSeq" id="WP_109363410.1">
    <property type="nucleotide sequence ID" value="NZ_JBJVNI010000028.1"/>
</dbReference>
<keyword evidence="2" id="KW-0812">Transmembrane</keyword>
<feature type="region of interest" description="Disordered" evidence="1">
    <location>
        <begin position="343"/>
        <end position="384"/>
    </location>
</feature>
<gene>
    <name evidence="3" type="ORF">ACKI18_39330</name>
</gene>
<keyword evidence="2" id="KW-1133">Transmembrane helix</keyword>
<reference evidence="3 4" key="1">
    <citation type="submission" date="2024-12" db="EMBL/GenBank/DDBJ databases">
        <title>Forecasting of Potato common scab and diversities of Pathogenic streptomyces spp. in china.</title>
        <authorList>
            <person name="Handique U."/>
            <person name="Wu J."/>
        </authorList>
    </citation>
    <scope>NUCLEOTIDE SEQUENCE [LARGE SCALE GENOMIC DNA]</scope>
    <source>
        <strain evidence="3 4">ZRIMU1530</strain>
    </source>
</reference>
<name>A0ABW9I306_9ACTN</name>
<evidence type="ECO:0000256" key="2">
    <source>
        <dbReference type="SAM" id="Phobius"/>
    </source>
</evidence>
<evidence type="ECO:0000313" key="4">
    <source>
        <dbReference type="Proteomes" id="UP001631957"/>
    </source>
</evidence>
<feature type="compositionally biased region" description="Low complexity" evidence="1">
    <location>
        <begin position="123"/>
        <end position="136"/>
    </location>
</feature>
<feature type="compositionally biased region" description="Low complexity" evidence="1">
    <location>
        <begin position="346"/>
        <end position="358"/>
    </location>
</feature>
<accession>A0ABW9I306</accession>
<comment type="caution">
    <text evidence="3">The sequence shown here is derived from an EMBL/GenBank/DDBJ whole genome shotgun (WGS) entry which is preliminary data.</text>
</comment>
<proteinExistence type="predicted"/>
<protein>
    <submittedName>
        <fullName evidence="3">Uncharacterized protein</fullName>
    </submittedName>
</protein>
<keyword evidence="4" id="KW-1185">Reference proteome</keyword>
<keyword evidence="2" id="KW-0472">Membrane</keyword>
<dbReference type="EMBL" id="JBJVNI010000028">
    <property type="protein sequence ID" value="MFM9614724.1"/>
    <property type="molecule type" value="Genomic_DNA"/>
</dbReference>
<evidence type="ECO:0000256" key="1">
    <source>
        <dbReference type="SAM" id="MobiDB-lite"/>
    </source>
</evidence>
<evidence type="ECO:0000313" key="3">
    <source>
        <dbReference type="EMBL" id="MFM9614724.1"/>
    </source>
</evidence>
<feature type="region of interest" description="Disordered" evidence="1">
    <location>
        <begin position="103"/>
        <end position="136"/>
    </location>
</feature>
<feature type="transmembrane region" description="Helical" evidence="2">
    <location>
        <begin position="77"/>
        <end position="94"/>
    </location>
</feature>
<dbReference type="Proteomes" id="UP001631957">
    <property type="component" value="Unassembled WGS sequence"/>
</dbReference>
<organism evidence="3 4">
    <name type="scientific">Streptomyces niveiscabiei</name>
    <dbReference type="NCBI Taxonomy" id="164115"/>
    <lineage>
        <taxon>Bacteria</taxon>
        <taxon>Bacillati</taxon>
        <taxon>Actinomycetota</taxon>
        <taxon>Actinomycetes</taxon>
        <taxon>Kitasatosporales</taxon>
        <taxon>Streptomycetaceae</taxon>
        <taxon>Streptomyces</taxon>
    </lineage>
</organism>
<sequence>MATVPEISDDDWDKFLRETVEDPAKKPDDVPKEPSARARMVTARLREQEARGELPEGWRTGPAWQNTEARARRRRRLWTFIGVPVAAALTFVAMKPSVIPGDPFGTGSDGTDVAATPLPPETAAPSAAPGAVDPDAPTQARPFAGSPALQWADGAAGIVTPPATAVKGFTKAQVQDALAKTRTLLIDTNLDPATLRGGRPDAAPKLIDPLQKDVHKLFGAALRKPDKEDDPLLLFSRFDPAEVRIAGNVVKTRGRMTFTGDKNGSVVVRADYTFVYPVVRASTPAGDGDAEATRTVVRRLLEVKLSDPARYVVTPGTVFLSQNQMESGNSTCDVYDGWFHPEFVGDRSSGPSPSGPESDPYDRSKGMDTGTPGVEEPCGTVSRI</sequence>